<dbReference type="AlphaFoldDB" id="A0A8X6Q619"/>
<evidence type="ECO:0000313" key="3">
    <source>
        <dbReference type="Proteomes" id="UP000887013"/>
    </source>
</evidence>
<accession>A0A8X6Q619</accession>
<keyword evidence="1" id="KW-0732">Signal</keyword>
<comment type="caution">
    <text evidence="2">The sequence shown here is derived from an EMBL/GenBank/DDBJ whole genome shotgun (WGS) entry which is preliminary data.</text>
</comment>
<name>A0A8X6Q619_NEPPI</name>
<sequence>MCPSKTLLIWVMLLILRKCQTVKVEIDLGGTRAKQVRLICMPTDEFQGKNKSNVLWEGLKFGASERHMLAANLNDKDAIPNFRVNSSRFKCFLESRNSSAVSQSHKRLRTYRELAGNVLIFSYSYCGISY</sequence>
<reference evidence="2" key="1">
    <citation type="submission" date="2020-08" db="EMBL/GenBank/DDBJ databases">
        <title>Multicomponent nature underlies the extraordinary mechanical properties of spider dragline silk.</title>
        <authorList>
            <person name="Kono N."/>
            <person name="Nakamura H."/>
            <person name="Mori M."/>
            <person name="Yoshida Y."/>
            <person name="Ohtoshi R."/>
            <person name="Malay A.D."/>
            <person name="Moran D.A.P."/>
            <person name="Tomita M."/>
            <person name="Numata K."/>
            <person name="Arakawa K."/>
        </authorList>
    </citation>
    <scope>NUCLEOTIDE SEQUENCE</scope>
</reference>
<keyword evidence="3" id="KW-1185">Reference proteome</keyword>
<gene>
    <name evidence="2" type="ORF">NPIL_214441</name>
</gene>
<dbReference type="Proteomes" id="UP000887013">
    <property type="component" value="Unassembled WGS sequence"/>
</dbReference>
<proteinExistence type="predicted"/>
<protein>
    <submittedName>
        <fullName evidence="2">Uncharacterized protein</fullName>
    </submittedName>
</protein>
<dbReference type="EMBL" id="BMAW01122169">
    <property type="protein sequence ID" value="GFT97753.1"/>
    <property type="molecule type" value="Genomic_DNA"/>
</dbReference>
<dbReference type="OrthoDB" id="6437860at2759"/>
<evidence type="ECO:0000256" key="1">
    <source>
        <dbReference type="SAM" id="SignalP"/>
    </source>
</evidence>
<feature type="signal peptide" evidence="1">
    <location>
        <begin position="1"/>
        <end position="21"/>
    </location>
</feature>
<feature type="chain" id="PRO_5036451898" evidence="1">
    <location>
        <begin position="22"/>
        <end position="130"/>
    </location>
</feature>
<evidence type="ECO:0000313" key="2">
    <source>
        <dbReference type="EMBL" id="GFT97753.1"/>
    </source>
</evidence>
<organism evidence="2 3">
    <name type="scientific">Nephila pilipes</name>
    <name type="common">Giant wood spider</name>
    <name type="synonym">Nephila maculata</name>
    <dbReference type="NCBI Taxonomy" id="299642"/>
    <lineage>
        <taxon>Eukaryota</taxon>
        <taxon>Metazoa</taxon>
        <taxon>Ecdysozoa</taxon>
        <taxon>Arthropoda</taxon>
        <taxon>Chelicerata</taxon>
        <taxon>Arachnida</taxon>
        <taxon>Araneae</taxon>
        <taxon>Araneomorphae</taxon>
        <taxon>Entelegynae</taxon>
        <taxon>Araneoidea</taxon>
        <taxon>Nephilidae</taxon>
        <taxon>Nephila</taxon>
    </lineage>
</organism>